<organism evidence="3 4">
    <name type="scientific">Pseudidiomarina maritima</name>
    <dbReference type="NCBI Taxonomy" id="519453"/>
    <lineage>
        <taxon>Bacteria</taxon>
        <taxon>Pseudomonadati</taxon>
        <taxon>Pseudomonadota</taxon>
        <taxon>Gammaproteobacteria</taxon>
        <taxon>Alteromonadales</taxon>
        <taxon>Idiomarinaceae</taxon>
        <taxon>Pseudidiomarina</taxon>
    </lineage>
</organism>
<keyword evidence="4" id="KW-1185">Reference proteome</keyword>
<dbReference type="Proteomes" id="UP000246964">
    <property type="component" value="Unassembled WGS sequence"/>
</dbReference>
<dbReference type="EMBL" id="QGTT01000006">
    <property type="protein sequence ID" value="PWW13310.1"/>
    <property type="molecule type" value="Genomic_DNA"/>
</dbReference>
<evidence type="ECO:0000313" key="3">
    <source>
        <dbReference type="EMBL" id="PWW13310.1"/>
    </source>
</evidence>
<evidence type="ECO:0000256" key="1">
    <source>
        <dbReference type="SAM" id="MobiDB-lite"/>
    </source>
</evidence>
<protein>
    <recommendedName>
        <fullName evidence="5">DUF3014 family protein</fullName>
    </recommendedName>
</protein>
<dbReference type="Pfam" id="PF11219">
    <property type="entry name" value="DUF3014"/>
    <property type="match status" value="1"/>
</dbReference>
<keyword evidence="2" id="KW-0472">Membrane</keyword>
<dbReference type="RefSeq" id="WP_110075817.1">
    <property type="nucleotide sequence ID" value="NZ_QGTT01000006.1"/>
</dbReference>
<reference evidence="3 4" key="1">
    <citation type="submission" date="2018-05" db="EMBL/GenBank/DDBJ databases">
        <title>Freshwater and sediment microbial communities from various areas in North America, analyzing microbe dynamics in response to fracking.</title>
        <authorList>
            <person name="Lamendella R."/>
        </authorList>
    </citation>
    <scope>NUCLEOTIDE SEQUENCE [LARGE SCALE GENOMIC DNA]</scope>
    <source>
        <strain evidence="3 4">125B1</strain>
    </source>
</reference>
<feature type="transmembrane region" description="Helical" evidence="2">
    <location>
        <begin position="15"/>
        <end position="34"/>
    </location>
</feature>
<comment type="caution">
    <text evidence="3">The sequence shown here is derived from an EMBL/GenBank/DDBJ whole genome shotgun (WGS) entry which is preliminary data.</text>
</comment>
<dbReference type="AlphaFoldDB" id="A0A317QAX8"/>
<dbReference type="InterPro" id="IPR021382">
    <property type="entry name" value="DUF3014"/>
</dbReference>
<keyword evidence="2" id="KW-0812">Transmembrane</keyword>
<feature type="region of interest" description="Disordered" evidence="1">
    <location>
        <begin position="64"/>
        <end position="93"/>
    </location>
</feature>
<sequence>MTDTNQPPQDHKGKIIVGLIIALVVALVVVFWLVRDADQQTVVAPPVQPQPVVTEPEVMTPVEPEVEPELIPEPSDTVELEPEPETPPAPPLPALADSTAPVVAELSEAGIDVAPLKSPQLIRDAVVFIDNLRNGAVIRDKAVIEGPTAQFKVLEQNGKLYIDPRSYDRYNTLVDWFVSLDGVVLTNMMETYEPLIQEALDEIGYPDQYPQQVLLDAIDTLLATPSVGTVIELNDDSVMYRYADPTLEALPDAQKQMLRMGPDNIRRVKLKLENLRAALLAKD</sequence>
<evidence type="ECO:0000256" key="2">
    <source>
        <dbReference type="SAM" id="Phobius"/>
    </source>
</evidence>
<feature type="compositionally biased region" description="Acidic residues" evidence="1">
    <location>
        <begin position="64"/>
        <end position="84"/>
    </location>
</feature>
<proteinExistence type="predicted"/>
<gene>
    <name evidence="3" type="ORF">DET45_10623</name>
</gene>
<evidence type="ECO:0000313" key="4">
    <source>
        <dbReference type="Proteomes" id="UP000246964"/>
    </source>
</evidence>
<accession>A0A317QAX8</accession>
<evidence type="ECO:0008006" key="5">
    <source>
        <dbReference type="Google" id="ProtNLM"/>
    </source>
</evidence>
<name>A0A317QAX8_9GAMM</name>
<dbReference type="OrthoDB" id="5502479at2"/>
<keyword evidence="2" id="KW-1133">Transmembrane helix</keyword>